<organism evidence="2">
    <name type="scientific">Siphoviridae sp. ctnNB1</name>
    <dbReference type="NCBI Taxonomy" id="2825660"/>
    <lineage>
        <taxon>Viruses</taxon>
        <taxon>Duplodnaviria</taxon>
        <taxon>Heunggongvirae</taxon>
        <taxon>Uroviricota</taxon>
        <taxon>Caudoviricetes</taxon>
    </lineage>
</organism>
<dbReference type="EMBL" id="BK016146">
    <property type="protein sequence ID" value="DAF98373.1"/>
    <property type="molecule type" value="Genomic_DNA"/>
</dbReference>
<reference evidence="2" key="1">
    <citation type="journal article" date="2021" name="Proc. Natl. Acad. Sci. U.S.A.">
        <title>A Catalog of Tens of Thousands of Viruses from Human Metagenomes Reveals Hidden Associations with Chronic Diseases.</title>
        <authorList>
            <person name="Tisza M.J."/>
            <person name="Buck C.B."/>
        </authorList>
    </citation>
    <scope>NUCLEOTIDE SEQUENCE</scope>
    <source>
        <strain evidence="2">CtnNB1</strain>
    </source>
</reference>
<accession>A0A8S5UV72</accession>
<name>A0A8S5UV72_9CAUD</name>
<keyword evidence="1" id="KW-1133">Transmembrane helix</keyword>
<sequence>MSLSLSRDKKRKIPTLSLSLTTVYIIYIDYIARP</sequence>
<evidence type="ECO:0000256" key="1">
    <source>
        <dbReference type="SAM" id="Phobius"/>
    </source>
</evidence>
<keyword evidence="1" id="KW-0472">Membrane</keyword>
<feature type="transmembrane region" description="Helical" evidence="1">
    <location>
        <begin position="12"/>
        <end position="32"/>
    </location>
</feature>
<keyword evidence="1" id="KW-0812">Transmembrane</keyword>
<evidence type="ECO:0000313" key="2">
    <source>
        <dbReference type="EMBL" id="DAF98373.1"/>
    </source>
</evidence>
<protein>
    <submittedName>
        <fullName evidence="2">Uncharacterized protein</fullName>
    </submittedName>
</protein>
<proteinExistence type="predicted"/>